<name>A0A9X6MZZ8_BACTV</name>
<reference evidence="1 2" key="1">
    <citation type="submission" date="2016-10" db="EMBL/GenBank/DDBJ databases">
        <title>Comparative genomics of Bacillus thuringiensis reveals a path to pathogens against multiple invertebrate hosts.</title>
        <authorList>
            <person name="Zheng J."/>
            <person name="Gao Q."/>
            <person name="Liu H."/>
            <person name="Peng D."/>
            <person name="Ruan L."/>
            <person name="Sun M."/>
        </authorList>
    </citation>
    <scope>NUCLEOTIDE SEQUENCE [LARGE SCALE GENOMIC DNA]</scope>
    <source>
        <strain evidence="1">T30001</strain>
    </source>
</reference>
<protein>
    <recommendedName>
        <fullName evidence="3">Tetratricopeptide repeat protein</fullName>
    </recommendedName>
</protein>
<dbReference type="Gene3D" id="1.25.40.10">
    <property type="entry name" value="Tetratricopeptide repeat domain"/>
    <property type="match status" value="1"/>
</dbReference>
<proteinExistence type="predicted"/>
<dbReference type="SUPFAM" id="SSF48452">
    <property type="entry name" value="TPR-like"/>
    <property type="match status" value="1"/>
</dbReference>
<dbReference type="EMBL" id="MOOV01000209">
    <property type="protein sequence ID" value="OUB91210.1"/>
    <property type="molecule type" value="Genomic_DNA"/>
</dbReference>
<evidence type="ECO:0008006" key="3">
    <source>
        <dbReference type="Google" id="ProtNLM"/>
    </source>
</evidence>
<comment type="caution">
    <text evidence="1">The sequence shown here is derived from an EMBL/GenBank/DDBJ whole genome shotgun (WGS) entry which is preliminary data.</text>
</comment>
<evidence type="ECO:0000313" key="2">
    <source>
        <dbReference type="Proteomes" id="UP000195160"/>
    </source>
</evidence>
<evidence type="ECO:0000313" key="1">
    <source>
        <dbReference type="EMBL" id="OUB91210.1"/>
    </source>
</evidence>
<organism evidence="1 2">
    <name type="scientific">Bacillus thuringiensis subsp. medellin</name>
    <dbReference type="NCBI Taxonomy" id="79672"/>
    <lineage>
        <taxon>Bacteria</taxon>
        <taxon>Bacillati</taxon>
        <taxon>Bacillota</taxon>
        <taxon>Bacilli</taxon>
        <taxon>Bacillales</taxon>
        <taxon>Bacillaceae</taxon>
        <taxon>Bacillus</taxon>
        <taxon>Bacillus cereus group</taxon>
    </lineage>
</organism>
<dbReference type="InterPro" id="IPR011990">
    <property type="entry name" value="TPR-like_helical_dom_sf"/>
</dbReference>
<dbReference type="RefSeq" id="WP_088068880.1">
    <property type="nucleotide sequence ID" value="NZ_MOOV01000209.1"/>
</dbReference>
<dbReference type="Proteomes" id="UP000195160">
    <property type="component" value="Unassembled WGS sequence"/>
</dbReference>
<accession>A0A9X6MZZ8</accession>
<gene>
    <name evidence="1" type="ORF">BK784_24800</name>
</gene>
<dbReference type="Pfam" id="PF18801">
    <property type="entry name" value="RapH_N"/>
    <property type="match status" value="1"/>
</dbReference>
<sequence>MSIQLQGYEQVTHLLHTWYHEIRAQHISAATGIKREIEEMIDIIKKDQNLLLYYYLLDFRFKVLNDNLSITPNSFDKIETLYPETDKSLSYYFHFFKAIHSTILSNNNAAKEHYEKAEKSISTSSDELEKAEFNYRFANFYLHTYQPLLAIQYVSKAKEVFSKHIGHENNVAGCDNIFGAACIDIKQFPQAEESFNSAIHIYNKQHEETLLLRVRNNLGFLYASQNLSELAIRQLTDVTNKLPNHFKAIFLKAREHLKLGELHVAEELITRGLTICQNIDNQEYLYHFTILDLIVKGSPAQVLEECIINAIKFFNNEQLFNYTQEYTEKLALAFYAEDNHSKASEYFYLSHQTKEKTFEKGALK</sequence>
<dbReference type="AlphaFoldDB" id="A0A9X6MZZ8"/>